<organism evidence="2 3">
    <name type="scientific">Streptomyces bullii</name>
    <dbReference type="NCBI Taxonomy" id="349910"/>
    <lineage>
        <taxon>Bacteria</taxon>
        <taxon>Bacillati</taxon>
        <taxon>Actinomycetota</taxon>
        <taxon>Actinomycetes</taxon>
        <taxon>Kitasatosporales</taxon>
        <taxon>Streptomycetaceae</taxon>
        <taxon>Streptomyces</taxon>
    </lineage>
</organism>
<dbReference type="Proteomes" id="UP001596154">
    <property type="component" value="Unassembled WGS sequence"/>
</dbReference>
<evidence type="ECO:0008006" key="4">
    <source>
        <dbReference type="Google" id="ProtNLM"/>
    </source>
</evidence>
<sequence>MPHRMLRSAAAVLLTCAPLVVAAAPAPAHAAPQRAFPCTVAIQKISDTANSKISLSISCAASRTVGVSLSADGAVLLSWQQTVQAGVQQSVTLTVPKVTQACATLQADSETTTLCTP</sequence>
<protein>
    <recommendedName>
        <fullName evidence="4">Ig-like domain-containing protein</fullName>
    </recommendedName>
</protein>
<evidence type="ECO:0000256" key="1">
    <source>
        <dbReference type="SAM" id="SignalP"/>
    </source>
</evidence>
<feature type="chain" id="PRO_5046242536" description="Ig-like domain-containing protein" evidence="1">
    <location>
        <begin position="31"/>
        <end position="117"/>
    </location>
</feature>
<keyword evidence="3" id="KW-1185">Reference proteome</keyword>
<gene>
    <name evidence="2" type="ORF">ACFPZJ_02675</name>
</gene>
<keyword evidence="1" id="KW-0732">Signal</keyword>
<feature type="signal peptide" evidence="1">
    <location>
        <begin position="1"/>
        <end position="30"/>
    </location>
</feature>
<evidence type="ECO:0000313" key="3">
    <source>
        <dbReference type="Proteomes" id="UP001596154"/>
    </source>
</evidence>
<reference evidence="3" key="1">
    <citation type="journal article" date="2019" name="Int. J. Syst. Evol. Microbiol.">
        <title>The Global Catalogue of Microorganisms (GCM) 10K type strain sequencing project: providing services to taxonomists for standard genome sequencing and annotation.</title>
        <authorList>
            <consortium name="The Broad Institute Genomics Platform"/>
            <consortium name="The Broad Institute Genome Sequencing Center for Infectious Disease"/>
            <person name="Wu L."/>
            <person name="Ma J."/>
        </authorList>
    </citation>
    <scope>NUCLEOTIDE SEQUENCE [LARGE SCALE GENOMIC DNA]</scope>
    <source>
        <strain evidence="3">CGMCC 4.7248</strain>
    </source>
</reference>
<accession>A0ABW0UJ94</accession>
<proteinExistence type="predicted"/>
<evidence type="ECO:0000313" key="2">
    <source>
        <dbReference type="EMBL" id="MFC5632711.1"/>
    </source>
</evidence>
<name>A0ABW0UJ94_9ACTN</name>
<dbReference type="EMBL" id="JBHSNY010000001">
    <property type="protein sequence ID" value="MFC5632711.1"/>
    <property type="molecule type" value="Genomic_DNA"/>
</dbReference>
<comment type="caution">
    <text evidence="2">The sequence shown here is derived from an EMBL/GenBank/DDBJ whole genome shotgun (WGS) entry which is preliminary data.</text>
</comment>